<name>A0ABW7ME15_9GAMM</name>
<reference evidence="1 2" key="1">
    <citation type="submission" date="2024-09" db="EMBL/GenBank/DDBJ databases">
        <title>Elucidation of the Bokeelamides from Bacteria Associated with Moon Snail Egg Collars.</title>
        <authorList>
            <person name="Campbell R."/>
            <person name="Piedl K."/>
            <person name="Mevers E."/>
        </authorList>
    </citation>
    <scope>NUCLEOTIDE SEQUENCE [LARGE SCALE GENOMIC DNA]</scope>
    <source>
        <strain evidence="1 2">EM133</strain>
    </source>
</reference>
<dbReference type="Proteomes" id="UP001609932">
    <property type="component" value="Unassembled WGS sequence"/>
</dbReference>
<dbReference type="EMBL" id="JBHEGD010000001">
    <property type="protein sequence ID" value="MFH6598899.1"/>
    <property type="molecule type" value="Genomic_DNA"/>
</dbReference>
<sequence length="81" mass="8930">MLNEASGEKDGDYKRKSLQRSPLLSVLSIEAVASLNAGARRYWAATPANAIVRGHFGHLAGVSHRVRDGVCQEGQFFKEFR</sequence>
<protein>
    <submittedName>
        <fullName evidence="1">Uncharacterized protein</fullName>
    </submittedName>
</protein>
<organism evidence="1 2">
    <name type="scientific">Ectopseudomonas khazarica</name>
    <dbReference type="NCBI Taxonomy" id="2502979"/>
    <lineage>
        <taxon>Bacteria</taxon>
        <taxon>Pseudomonadati</taxon>
        <taxon>Pseudomonadota</taxon>
        <taxon>Gammaproteobacteria</taxon>
        <taxon>Pseudomonadales</taxon>
        <taxon>Pseudomonadaceae</taxon>
        <taxon>Ectopseudomonas</taxon>
    </lineage>
</organism>
<accession>A0ABW7ME15</accession>
<comment type="caution">
    <text evidence="1">The sequence shown here is derived from an EMBL/GenBank/DDBJ whole genome shotgun (WGS) entry which is preliminary data.</text>
</comment>
<evidence type="ECO:0000313" key="2">
    <source>
        <dbReference type="Proteomes" id="UP001609932"/>
    </source>
</evidence>
<proteinExistence type="predicted"/>
<dbReference type="RefSeq" id="WP_134676874.1">
    <property type="nucleotide sequence ID" value="NZ_JBHEGD010000001.1"/>
</dbReference>
<evidence type="ECO:0000313" key="1">
    <source>
        <dbReference type="EMBL" id="MFH6598899.1"/>
    </source>
</evidence>
<keyword evidence="2" id="KW-1185">Reference proteome</keyword>
<gene>
    <name evidence="1" type="ORF">ACEVAQ_09280</name>
</gene>